<gene>
    <name evidence="1" type="ORF">FOZ62_021285</name>
</gene>
<dbReference type="GO" id="GO:0006396">
    <property type="term" value="P:RNA processing"/>
    <property type="evidence" value="ECO:0007669"/>
    <property type="project" value="InterPro"/>
</dbReference>
<accession>A0A7J6RZR3</accession>
<dbReference type="SUPFAM" id="SSF103365">
    <property type="entry name" value="Hypothetical protein PH1602"/>
    <property type="match status" value="1"/>
</dbReference>
<dbReference type="Proteomes" id="UP000574390">
    <property type="component" value="Unassembled WGS sequence"/>
</dbReference>
<name>A0A7J6RZR3_PEROL</name>
<sequence length="130" mass="14384">GQESGLSVQHDDPIRRFSMFQLTLKGVALPGVLLIAGVEEPFFRYWLLSILLEDEVPQHSLPVSMLVCSRAILASGSPKFPRVIRPTGGTPVHLYTDDVDKQTMQQLINLSRSRMVVGYVAAMPDVHLGK</sequence>
<comment type="caution">
    <text evidence="1">The sequence shown here is derived from an EMBL/GenBank/DDBJ whole genome shotgun (WGS) entry which is preliminary data.</text>
</comment>
<organism evidence="1 2">
    <name type="scientific">Perkinsus olseni</name>
    <name type="common">Perkinsus atlanticus</name>
    <dbReference type="NCBI Taxonomy" id="32597"/>
    <lineage>
        <taxon>Eukaryota</taxon>
        <taxon>Sar</taxon>
        <taxon>Alveolata</taxon>
        <taxon>Perkinsozoa</taxon>
        <taxon>Perkinsea</taxon>
        <taxon>Perkinsida</taxon>
        <taxon>Perkinsidae</taxon>
        <taxon>Perkinsus</taxon>
    </lineage>
</organism>
<dbReference type="InterPro" id="IPR036025">
    <property type="entry name" value="RtcB-like_sf"/>
</dbReference>
<proteinExistence type="predicted"/>
<reference evidence="1 2" key="1">
    <citation type="submission" date="2020-04" db="EMBL/GenBank/DDBJ databases">
        <title>Perkinsus olseni comparative genomics.</title>
        <authorList>
            <person name="Bogema D.R."/>
        </authorList>
    </citation>
    <scope>NUCLEOTIDE SEQUENCE [LARGE SCALE GENOMIC DNA]</scope>
    <source>
        <strain evidence="1">ATCC PRA-205</strain>
    </source>
</reference>
<protein>
    <submittedName>
        <fullName evidence="1">Uncharacterized protein</fullName>
    </submittedName>
</protein>
<feature type="non-terminal residue" evidence="1">
    <location>
        <position position="1"/>
    </location>
</feature>
<feature type="non-terminal residue" evidence="1">
    <location>
        <position position="130"/>
    </location>
</feature>
<dbReference type="AlphaFoldDB" id="A0A7J6RZR3"/>
<evidence type="ECO:0000313" key="1">
    <source>
        <dbReference type="EMBL" id="KAF4725795.1"/>
    </source>
</evidence>
<evidence type="ECO:0000313" key="2">
    <source>
        <dbReference type="Proteomes" id="UP000574390"/>
    </source>
</evidence>
<dbReference type="EMBL" id="JABANM010018628">
    <property type="protein sequence ID" value="KAF4725795.1"/>
    <property type="molecule type" value="Genomic_DNA"/>
</dbReference>